<dbReference type="PROSITE" id="PS51371">
    <property type="entry name" value="CBS"/>
    <property type="match status" value="2"/>
</dbReference>
<dbReference type="Gene3D" id="3.10.580.10">
    <property type="entry name" value="CBS-domain"/>
    <property type="match status" value="1"/>
</dbReference>
<dbReference type="InterPro" id="IPR051257">
    <property type="entry name" value="Diverse_CBS-Domain"/>
</dbReference>
<feature type="domain" description="CBS" evidence="3">
    <location>
        <begin position="77"/>
        <end position="133"/>
    </location>
</feature>
<evidence type="ECO:0000313" key="4">
    <source>
        <dbReference type="EMBL" id="UWZ58516.1"/>
    </source>
</evidence>
<dbReference type="InterPro" id="IPR000644">
    <property type="entry name" value="CBS_dom"/>
</dbReference>
<protein>
    <submittedName>
        <fullName evidence="4">CBS domain-containing protein</fullName>
    </submittedName>
</protein>
<evidence type="ECO:0000259" key="3">
    <source>
        <dbReference type="PROSITE" id="PS51371"/>
    </source>
</evidence>
<name>A0A9Q9IN18_9ACTN</name>
<dbReference type="KEGG" id="daur:Daura_21455"/>
<dbReference type="PANTHER" id="PTHR43080:SF29">
    <property type="entry name" value="OS02G0818000 PROTEIN"/>
    <property type="match status" value="1"/>
</dbReference>
<dbReference type="SUPFAM" id="SSF54631">
    <property type="entry name" value="CBS-domain pair"/>
    <property type="match status" value="1"/>
</dbReference>
<reference evidence="4" key="1">
    <citation type="submission" date="2021-04" db="EMBL/GenBank/DDBJ databases">
        <title>Dactylosporangium aurantiacum NRRL B-8018 full assembly.</title>
        <authorList>
            <person name="Hartkoorn R.C."/>
            <person name="Beaudoing E."/>
            <person name="Hot D."/>
        </authorList>
    </citation>
    <scope>NUCLEOTIDE SEQUENCE</scope>
    <source>
        <strain evidence="4">NRRL B-8018</strain>
    </source>
</reference>
<evidence type="ECO:0000256" key="1">
    <source>
        <dbReference type="ARBA" id="ARBA00023122"/>
    </source>
</evidence>
<feature type="domain" description="CBS" evidence="3">
    <location>
        <begin position="7"/>
        <end position="64"/>
    </location>
</feature>
<evidence type="ECO:0000256" key="2">
    <source>
        <dbReference type="PROSITE-ProRule" id="PRU00703"/>
    </source>
</evidence>
<keyword evidence="5" id="KW-1185">Reference proteome</keyword>
<dbReference type="Pfam" id="PF00571">
    <property type="entry name" value="CBS"/>
    <property type="match status" value="2"/>
</dbReference>
<organism evidence="4 5">
    <name type="scientific">Dactylosporangium aurantiacum</name>
    <dbReference type="NCBI Taxonomy" id="35754"/>
    <lineage>
        <taxon>Bacteria</taxon>
        <taxon>Bacillati</taxon>
        <taxon>Actinomycetota</taxon>
        <taxon>Actinomycetes</taxon>
        <taxon>Micromonosporales</taxon>
        <taxon>Micromonosporaceae</taxon>
        <taxon>Dactylosporangium</taxon>
    </lineage>
</organism>
<keyword evidence="1 2" id="KW-0129">CBS domain</keyword>
<dbReference type="RefSeq" id="WP_033362047.1">
    <property type="nucleotide sequence ID" value="NZ_CP073767.1"/>
</dbReference>
<dbReference type="Proteomes" id="UP001058003">
    <property type="component" value="Chromosome"/>
</dbReference>
<dbReference type="PANTHER" id="PTHR43080">
    <property type="entry name" value="CBS DOMAIN-CONTAINING PROTEIN CBSX3, MITOCHONDRIAL"/>
    <property type="match status" value="1"/>
</dbReference>
<dbReference type="EMBL" id="CP073767">
    <property type="protein sequence ID" value="UWZ58516.1"/>
    <property type="molecule type" value="Genomic_DNA"/>
</dbReference>
<gene>
    <name evidence="4" type="ORF">Daura_21455</name>
</gene>
<proteinExistence type="predicted"/>
<evidence type="ECO:0000313" key="5">
    <source>
        <dbReference type="Proteomes" id="UP001058003"/>
    </source>
</evidence>
<accession>A0A9Q9IN18</accession>
<dbReference type="InterPro" id="IPR046342">
    <property type="entry name" value="CBS_dom_sf"/>
</dbReference>
<dbReference type="SMART" id="SM00116">
    <property type="entry name" value="CBS"/>
    <property type="match status" value="2"/>
</dbReference>
<sequence>MHVRDIMTAPVHTVRADAPLDDAVALLEQKSITTLPVVDEQDALVGLISELDLLRQQKAGAAPRGRGSPAPRIGEVMSSRPLVAWPDADVATIATAMVEQGVHSVPVVVEEHVVGIVSRCDVLRTILPTDWSAQREAQRRLDSYAGGRHRWPVAVHDATATVDGSFDDDTERSVAEALVRTTVGVDQVRVAERSGANRAGS</sequence>
<dbReference type="AlphaFoldDB" id="A0A9Q9IN18"/>